<dbReference type="InterPro" id="IPR000868">
    <property type="entry name" value="Isochorismatase-like_dom"/>
</dbReference>
<gene>
    <name evidence="3" type="ORF">Ga0061079_10683</name>
</gene>
<feature type="domain" description="Isochorismatase-like" evidence="2">
    <location>
        <begin position="3"/>
        <end position="129"/>
    </location>
</feature>
<dbReference type="Proteomes" id="UP000182761">
    <property type="component" value="Unassembled WGS sequence"/>
</dbReference>
<dbReference type="InterPro" id="IPR050272">
    <property type="entry name" value="Isochorismatase-like_hydrls"/>
</dbReference>
<dbReference type="PANTHER" id="PTHR43540">
    <property type="entry name" value="PEROXYUREIDOACRYLATE/UREIDOACRYLATE AMIDOHYDROLASE-RELATED"/>
    <property type="match status" value="1"/>
</dbReference>
<evidence type="ECO:0000256" key="1">
    <source>
        <dbReference type="ARBA" id="ARBA00022801"/>
    </source>
</evidence>
<dbReference type="AlphaFoldDB" id="A0A0X3AR07"/>
<evidence type="ECO:0000313" key="3">
    <source>
        <dbReference type="EMBL" id="CVK16318.1"/>
    </source>
</evidence>
<dbReference type="RefSeq" id="WP_055425520.1">
    <property type="nucleotide sequence ID" value="NZ_FCOR01000006.1"/>
</dbReference>
<dbReference type="STRING" id="1586267.GCA_001418685_01168"/>
<reference evidence="3 4" key="1">
    <citation type="submission" date="2016-01" db="EMBL/GenBank/DDBJ databases">
        <authorList>
            <person name="McClelland M."/>
            <person name="Jain A."/>
            <person name="Saraogi P."/>
            <person name="Mendelson R."/>
            <person name="Westerman R."/>
            <person name="SanMiguel P."/>
            <person name="Csonka L."/>
        </authorList>
    </citation>
    <scope>NUCLEOTIDE SEQUENCE [LARGE SCALE GENOMIC DNA]</scope>
    <source>
        <strain evidence="3 4">R-53146</strain>
    </source>
</reference>
<dbReference type="Pfam" id="PF00857">
    <property type="entry name" value="Isochorismatase"/>
    <property type="match status" value="1"/>
</dbReference>
<proteinExistence type="predicted"/>
<keyword evidence="4" id="KW-1185">Reference proteome</keyword>
<dbReference type="SUPFAM" id="SSF52499">
    <property type="entry name" value="Isochorismatase-like hydrolases"/>
    <property type="match status" value="1"/>
</dbReference>
<name>A0A0X3AR07_9FLAO</name>
<dbReference type="EMBL" id="FCOR01000006">
    <property type="protein sequence ID" value="CVK16318.1"/>
    <property type="molecule type" value="Genomic_DNA"/>
</dbReference>
<evidence type="ECO:0000313" key="4">
    <source>
        <dbReference type="Proteomes" id="UP000182761"/>
    </source>
</evidence>
<dbReference type="Gene3D" id="3.40.50.850">
    <property type="entry name" value="Isochorismatase-like"/>
    <property type="match status" value="1"/>
</dbReference>
<organism evidence="3 4">
    <name type="scientific">Apibacter mensalis</name>
    <dbReference type="NCBI Taxonomy" id="1586267"/>
    <lineage>
        <taxon>Bacteria</taxon>
        <taxon>Pseudomonadati</taxon>
        <taxon>Bacteroidota</taxon>
        <taxon>Flavobacteriia</taxon>
        <taxon>Flavobacteriales</taxon>
        <taxon>Weeksellaceae</taxon>
        <taxon>Apibacter</taxon>
    </lineage>
</organism>
<evidence type="ECO:0000259" key="2">
    <source>
        <dbReference type="Pfam" id="PF00857"/>
    </source>
</evidence>
<keyword evidence="1" id="KW-0378">Hydrolase</keyword>
<dbReference type="OrthoDB" id="9791276at2"/>
<protein>
    <submittedName>
        <fullName evidence="3">Nicotinamidase-related amidase</fullName>
    </submittedName>
</protein>
<dbReference type="PANTHER" id="PTHR43540:SF1">
    <property type="entry name" value="ISOCHORISMATASE HYDROLASE"/>
    <property type="match status" value="1"/>
</dbReference>
<sequence length="168" mass="19086">MKALLIIDIQNDYFEGKKNPLKNLLQASEQTKNILEKFRNEKLPIVHIQHISSRPEASFFISHTPRVKIHYHVKPKETDFQDTLKKLTVDELVICGMMTHMCVNATTRAAKDLGYTCTLIGDACANCDLKINGEKIQANEVQDSFLAVLSHYNANIHVAKPFLSSKYK</sequence>
<dbReference type="GO" id="GO:0016787">
    <property type="term" value="F:hydrolase activity"/>
    <property type="evidence" value="ECO:0007669"/>
    <property type="project" value="UniProtKB-KW"/>
</dbReference>
<accession>A0A0X3AR07</accession>
<dbReference type="InterPro" id="IPR036380">
    <property type="entry name" value="Isochorismatase-like_sf"/>
</dbReference>